<dbReference type="InterPro" id="IPR002970">
    <property type="entry name" value="Tick_his-bd"/>
</dbReference>
<dbReference type="Gene3D" id="2.40.128.20">
    <property type="match status" value="1"/>
</dbReference>
<feature type="non-terminal residue" evidence="2">
    <location>
        <position position="1"/>
    </location>
</feature>
<dbReference type="GO" id="GO:0030682">
    <property type="term" value="P:symbiont-mediated perturbation of host defenses"/>
    <property type="evidence" value="ECO:0007669"/>
    <property type="project" value="InterPro"/>
</dbReference>
<accession>A0A023G1Q6</accession>
<dbReference type="InterPro" id="IPR012674">
    <property type="entry name" value="Calycin"/>
</dbReference>
<proteinExistence type="evidence at transcript level"/>
<dbReference type="AlphaFoldDB" id="A0A023G1Q6"/>
<sequence>AHLTLHDLKRHSKLVVFKMSRTTFCFNLVLLAASSLVYGITEEENCEKPPYEEDECNFMYQDASEAVNIDGKIYVKSQNFNSTLPPLCDSAERVEKFNDTNFNFTLAAVVFNRTYVVKFNTSFVLSKTGNHTKYNAMTYKYETRQPPKLRKLLYMNINKTCMIFIDDRNSSAEPARCQLLQPAQYADQNVTEDCQQVYDQQCPGPRRTVYFSWCKNLTEVSVEDFMKSLRTTPAPQGC</sequence>
<keyword evidence="1" id="KW-0732">Signal</keyword>
<evidence type="ECO:0000313" key="2">
    <source>
        <dbReference type="EMBL" id="JAC26860.1"/>
    </source>
</evidence>
<evidence type="ECO:0000256" key="1">
    <source>
        <dbReference type="SAM" id="SignalP"/>
    </source>
</evidence>
<feature type="signal peptide" evidence="1">
    <location>
        <begin position="1"/>
        <end position="39"/>
    </location>
</feature>
<organism evidence="2">
    <name type="scientific">Amblyomma parvum</name>
    <name type="common">South American tick</name>
    <dbReference type="NCBI Taxonomy" id="251391"/>
    <lineage>
        <taxon>Eukaryota</taxon>
        <taxon>Metazoa</taxon>
        <taxon>Ecdysozoa</taxon>
        <taxon>Arthropoda</taxon>
        <taxon>Chelicerata</taxon>
        <taxon>Arachnida</taxon>
        <taxon>Acari</taxon>
        <taxon>Parasitiformes</taxon>
        <taxon>Ixodida</taxon>
        <taxon>Ixodoidea</taxon>
        <taxon>Ixodidae</taxon>
        <taxon>Amblyomminae</taxon>
        <taxon>Amblyomma</taxon>
    </lineage>
</organism>
<reference evidence="2" key="1">
    <citation type="submission" date="2014-03" db="EMBL/GenBank/DDBJ databases">
        <title>The sialotranscriptome of Amblyomma triste, Amblyomma parvum and Amblyomma cajennense ticks, uncovered by 454-based RNA-seq.</title>
        <authorList>
            <person name="Garcia G.R."/>
            <person name="Gardinassi L.G."/>
            <person name="Ribeiro J.M."/>
            <person name="Anatrielo E."/>
            <person name="Ferreira B.R."/>
            <person name="Moreira H.N."/>
            <person name="Mafra C."/>
            <person name="Olegario M.M."/>
            <person name="Szabo P.J."/>
            <person name="Miranda-Santos I.K."/>
            <person name="Maruyama S.R."/>
        </authorList>
    </citation>
    <scope>NUCLEOTIDE SEQUENCE</scope>
    <source>
        <strain evidence="2">Araguapaz</strain>
        <tissue evidence="2">Salivary glands</tissue>
    </source>
</reference>
<dbReference type="Pfam" id="PF02098">
    <property type="entry name" value="His_binding"/>
    <property type="match status" value="1"/>
</dbReference>
<dbReference type="SUPFAM" id="SSF50814">
    <property type="entry name" value="Lipocalins"/>
    <property type="match status" value="1"/>
</dbReference>
<name>A0A023G1Q6_AMBPA</name>
<feature type="chain" id="PRO_5001520435" evidence="1">
    <location>
        <begin position="40"/>
        <end position="238"/>
    </location>
</feature>
<protein>
    <submittedName>
        <fullName evidence="2">Putative licpodalin-4 1</fullName>
    </submittedName>
</protein>
<dbReference type="GO" id="GO:0043176">
    <property type="term" value="F:amine binding"/>
    <property type="evidence" value="ECO:0007669"/>
    <property type="project" value="InterPro"/>
</dbReference>
<dbReference type="EMBL" id="GBBL01000460">
    <property type="protein sequence ID" value="JAC26860.1"/>
    <property type="molecule type" value="mRNA"/>
</dbReference>